<dbReference type="InterPro" id="IPR036264">
    <property type="entry name" value="Bact_exopeptidase_dim_dom"/>
</dbReference>
<evidence type="ECO:0000259" key="6">
    <source>
        <dbReference type="Pfam" id="PF07687"/>
    </source>
</evidence>
<evidence type="ECO:0000313" key="7">
    <source>
        <dbReference type="EMBL" id="KRL96298.1"/>
    </source>
</evidence>
<comment type="caution">
    <text evidence="7">The sequence shown here is derived from an EMBL/GenBank/DDBJ whole genome shotgun (WGS) entry which is preliminary data.</text>
</comment>
<dbReference type="Gene3D" id="3.30.70.360">
    <property type="match status" value="1"/>
</dbReference>
<dbReference type="PANTHER" id="PTHR43808:SF8">
    <property type="entry name" value="PEPTIDASE M20 DIMERISATION DOMAIN-CONTAINING PROTEIN"/>
    <property type="match status" value="1"/>
</dbReference>
<evidence type="ECO:0000313" key="8">
    <source>
        <dbReference type="Proteomes" id="UP000051084"/>
    </source>
</evidence>
<dbReference type="AlphaFoldDB" id="A0A0R1UXP0"/>
<sequence>MEAGTTFHGTIKLIGTVGEETGEYGAAQVMKAGVVDDADAVLIAEPSTGFHEITYTAKGVIDYQVTAQGKAAHSARPHLGNNAIDQLFRFYNRITTAMQQFNQVDPVLGGVVHNVTVINGGEQVNTIPATAMLKGNIRTIPAYPNQAFYDVFDQIMHELAQDPQNHLTLTYSFPEEAVPGEADSQLMQLAQQAYDDLFGFTPAAVGSLGANEAAEYIQAQGDFDIICFGPGSDTSHAVDEYVPIADYQKAIAFYHHFIELFNR</sequence>
<comment type="similarity">
    <text evidence="2">Belongs to the peptidase M20A family.</text>
</comment>
<dbReference type="Proteomes" id="UP000051084">
    <property type="component" value="Unassembled WGS sequence"/>
</dbReference>
<evidence type="ECO:0000256" key="2">
    <source>
        <dbReference type="ARBA" id="ARBA00006247"/>
    </source>
</evidence>
<evidence type="ECO:0000256" key="1">
    <source>
        <dbReference type="ARBA" id="ARBA00001947"/>
    </source>
</evidence>
<dbReference type="SUPFAM" id="SSF55031">
    <property type="entry name" value="Bacterial exopeptidase dimerisation domain"/>
    <property type="match status" value="1"/>
</dbReference>
<dbReference type="PATRIC" id="fig|1423742.4.peg.311"/>
<accession>A0A0R1UXP0</accession>
<feature type="domain" description="Peptidase M20 dimerisation" evidence="6">
    <location>
        <begin position="56"/>
        <end position="160"/>
    </location>
</feature>
<name>A0A0R1UXP0_9LACO</name>
<evidence type="ECO:0000256" key="4">
    <source>
        <dbReference type="ARBA" id="ARBA00022801"/>
    </source>
</evidence>
<proteinExistence type="inferred from homology"/>
<dbReference type="GO" id="GO:0046872">
    <property type="term" value="F:metal ion binding"/>
    <property type="evidence" value="ECO:0007669"/>
    <property type="project" value="UniProtKB-KW"/>
</dbReference>
<dbReference type="InterPro" id="IPR002933">
    <property type="entry name" value="Peptidase_M20"/>
</dbReference>
<dbReference type="Pfam" id="PF01546">
    <property type="entry name" value="Peptidase_M20"/>
    <property type="match status" value="1"/>
</dbReference>
<reference evidence="7 8" key="1">
    <citation type="journal article" date="2015" name="Genome Announc.">
        <title>Expanding the biotechnology potential of lactobacilli through comparative genomics of 213 strains and associated genera.</title>
        <authorList>
            <person name="Sun Z."/>
            <person name="Harris H.M."/>
            <person name="McCann A."/>
            <person name="Guo C."/>
            <person name="Argimon S."/>
            <person name="Zhang W."/>
            <person name="Yang X."/>
            <person name="Jeffery I.B."/>
            <person name="Cooney J.C."/>
            <person name="Kagawa T.F."/>
            <person name="Liu W."/>
            <person name="Song Y."/>
            <person name="Salvetti E."/>
            <person name="Wrobel A."/>
            <person name="Rasinkangas P."/>
            <person name="Parkhill J."/>
            <person name="Rea M.C."/>
            <person name="O'Sullivan O."/>
            <person name="Ritari J."/>
            <person name="Douillard F.P."/>
            <person name="Paul Ross R."/>
            <person name="Yang R."/>
            <person name="Briner A.E."/>
            <person name="Felis G.E."/>
            <person name="de Vos W.M."/>
            <person name="Barrangou R."/>
            <person name="Klaenhammer T.R."/>
            <person name="Caufield P.W."/>
            <person name="Cui Y."/>
            <person name="Zhang H."/>
            <person name="O'Toole P.W."/>
        </authorList>
    </citation>
    <scope>NUCLEOTIDE SEQUENCE [LARGE SCALE GENOMIC DNA]</scope>
    <source>
        <strain evidence="7 8">DSM 18793</strain>
    </source>
</reference>
<keyword evidence="3" id="KW-0479">Metal-binding</keyword>
<gene>
    <name evidence="7" type="ORF">FC21_GL000297</name>
</gene>
<dbReference type="GO" id="GO:0016787">
    <property type="term" value="F:hydrolase activity"/>
    <property type="evidence" value="ECO:0007669"/>
    <property type="project" value="UniProtKB-KW"/>
</dbReference>
<keyword evidence="8" id="KW-1185">Reference proteome</keyword>
<dbReference type="Pfam" id="PF07687">
    <property type="entry name" value="M20_dimer"/>
    <property type="match status" value="1"/>
</dbReference>
<protein>
    <submittedName>
        <fullName evidence="7">Succinyl-diaminopimelate desuccinylase</fullName>
    </submittedName>
</protein>
<dbReference type="STRING" id="417373.GCA_001570685_00659"/>
<keyword evidence="4" id="KW-0378">Hydrolase</keyword>
<evidence type="ECO:0000256" key="3">
    <source>
        <dbReference type="ARBA" id="ARBA00022723"/>
    </source>
</evidence>
<dbReference type="EMBL" id="AZGC01000010">
    <property type="protein sequence ID" value="KRL96298.1"/>
    <property type="molecule type" value="Genomic_DNA"/>
</dbReference>
<dbReference type="PANTHER" id="PTHR43808">
    <property type="entry name" value="ACETYLORNITHINE DEACETYLASE"/>
    <property type="match status" value="1"/>
</dbReference>
<dbReference type="InterPro" id="IPR011650">
    <property type="entry name" value="Peptidase_M20_dimer"/>
</dbReference>
<keyword evidence="5" id="KW-0862">Zinc</keyword>
<evidence type="ECO:0000256" key="5">
    <source>
        <dbReference type="ARBA" id="ARBA00022833"/>
    </source>
</evidence>
<dbReference type="InterPro" id="IPR050072">
    <property type="entry name" value="Peptidase_M20A"/>
</dbReference>
<comment type="cofactor">
    <cofactor evidence="1">
        <name>Zn(2+)</name>
        <dbReference type="ChEBI" id="CHEBI:29105"/>
    </cofactor>
</comment>
<organism evidence="7 8">
    <name type="scientific">Limosilactobacillus equigenerosi DSM 18793 = JCM 14505</name>
    <dbReference type="NCBI Taxonomy" id="1423742"/>
    <lineage>
        <taxon>Bacteria</taxon>
        <taxon>Bacillati</taxon>
        <taxon>Bacillota</taxon>
        <taxon>Bacilli</taxon>
        <taxon>Lactobacillales</taxon>
        <taxon>Lactobacillaceae</taxon>
        <taxon>Limosilactobacillus</taxon>
    </lineage>
</organism>
<dbReference type="SUPFAM" id="SSF53187">
    <property type="entry name" value="Zn-dependent exopeptidases"/>
    <property type="match status" value="1"/>
</dbReference>
<dbReference type="Gene3D" id="3.40.630.10">
    <property type="entry name" value="Zn peptidases"/>
    <property type="match status" value="1"/>
</dbReference>